<dbReference type="EMBL" id="FN554889">
    <property type="protein sequence ID" value="CBG71139.1"/>
    <property type="molecule type" value="Genomic_DNA"/>
</dbReference>
<dbReference type="Proteomes" id="UP000001444">
    <property type="component" value="Chromosome"/>
</dbReference>
<sequence length="60" mass="6264">MADFAYVPTWSGIAHVAFVSDVFSRAITTWSGIDSSIGSVGDTLDSALTEPRSASTDQAP</sequence>
<dbReference type="AlphaFoldDB" id="C9Z2C5"/>
<proteinExistence type="predicted"/>
<name>C9Z2C5_STRSW</name>
<organism evidence="1 2">
    <name type="scientific">Streptomyces scabiei (strain 87.22)</name>
    <dbReference type="NCBI Taxonomy" id="680198"/>
    <lineage>
        <taxon>Bacteria</taxon>
        <taxon>Bacillati</taxon>
        <taxon>Actinomycetota</taxon>
        <taxon>Actinomycetes</taxon>
        <taxon>Kitasatosporales</taxon>
        <taxon>Streptomycetaceae</taxon>
        <taxon>Streptomyces</taxon>
    </lineage>
</organism>
<evidence type="ECO:0000313" key="1">
    <source>
        <dbReference type="EMBL" id="CBG71139.1"/>
    </source>
</evidence>
<protein>
    <submittedName>
        <fullName evidence="1">Putative transposase</fullName>
    </submittedName>
</protein>
<evidence type="ECO:0000313" key="2">
    <source>
        <dbReference type="Proteomes" id="UP000001444"/>
    </source>
</evidence>
<dbReference type="KEGG" id="scb:SCAB_40631"/>
<gene>
    <name evidence="1" type="ordered locus">SCAB_40631</name>
</gene>
<accession>C9Z2C5</accession>
<dbReference type="HOGENOM" id="CLU_2940039_0_0_11"/>
<keyword evidence="2" id="KW-1185">Reference proteome</keyword>
<reference evidence="1 2" key="1">
    <citation type="journal article" date="2010" name="Mol. Plant Microbe Interact.">
        <title>Streptomyces scabies 87-22 contains a coronafacic acid-like biosynthetic cluster that contributes to plant-microbe interactions.</title>
        <authorList>
            <person name="Bignell D.R."/>
            <person name="Seipke R.F."/>
            <person name="Huguet-Tapia J.C."/>
            <person name="Chambers A.H."/>
            <person name="Parry R.J."/>
            <person name="Loria R."/>
        </authorList>
    </citation>
    <scope>NUCLEOTIDE SEQUENCE [LARGE SCALE GENOMIC DNA]</scope>
    <source>
        <strain evidence="1 2">87.22</strain>
    </source>
</reference>